<keyword evidence="4" id="KW-0472">Membrane</keyword>
<dbReference type="RefSeq" id="WP_147280585.1">
    <property type="nucleotide sequence ID" value="NZ_QEIN01000534.1"/>
</dbReference>
<dbReference type="EMBL" id="QEIN01000534">
    <property type="protein sequence ID" value="RCV47360.1"/>
    <property type="molecule type" value="Genomic_DNA"/>
</dbReference>
<evidence type="ECO:0008006" key="7">
    <source>
        <dbReference type="Google" id="ProtNLM"/>
    </source>
</evidence>
<dbReference type="GO" id="GO:0005737">
    <property type="term" value="C:cytoplasm"/>
    <property type="evidence" value="ECO:0007669"/>
    <property type="project" value="UniProtKB-ARBA"/>
</dbReference>
<dbReference type="InterPro" id="IPR008628">
    <property type="entry name" value="GPP34-like"/>
</dbReference>
<dbReference type="Proteomes" id="UP000253318">
    <property type="component" value="Unassembled WGS sequence"/>
</dbReference>
<sequence length="163" mass="17393">AVDGPAAPGHTAGGHSELDLLVARIARQRRAGTLKSWVARAQSVRLRSAVRDTAVERGLLTLERVSVLTVFTRSDYRPADPAARSALLDGLRAVLMGERAPDPRSAALLALVGATRLDRRLFADVPARERRRRMKGLLADDRIGRAVAAVIQSVEAAVAFGAG</sequence>
<accession>A0A368SXR0</accession>
<dbReference type="AlphaFoldDB" id="A0A368SXR0"/>
<reference evidence="5 6" key="1">
    <citation type="submission" date="2018-04" db="EMBL/GenBank/DDBJ databases">
        <title>Novel actinobacteria from marine sediment.</title>
        <authorList>
            <person name="Ng Z.Y."/>
            <person name="Tan G.Y.A."/>
        </authorList>
    </citation>
    <scope>NUCLEOTIDE SEQUENCE [LARGE SCALE GENOMIC DNA]</scope>
    <source>
        <strain evidence="5 6">TPS81</strain>
    </source>
</reference>
<protein>
    <recommendedName>
        <fullName evidence="7">GPP34 family phosphoprotein</fullName>
    </recommendedName>
</protein>
<proteinExistence type="predicted"/>
<keyword evidence="6" id="KW-1185">Reference proteome</keyword>
<name>A0A368SXR0_9ACTN</name>
<dbReference type="InterPro" id="IPR038261">
    <property type="entry name" value="GPP34-like_sf"/>
</dbReference>
<dbReference type="Pfam" id="PF05719">
    <property type="entry name" value="GPP34"/>
    <property type="match status" value="1"/>
</dbReference>
<gene>
    <name evidence="5" type="ORF">DEF24_27235</name>
</gene>
<evidence type="ECO:0000256" key="1">
    <source>
        <dbReference type="ARBA" id="ARBA00004255"/>
    </source>
</evidence>
<feature type="non-terminal residue" evidence="5">
    <location>
        <position position="163"/>
    </location>
</feature>
<dbReference type="OrthoDB" id="4962633at2"/>
<keyword evidence="3" id="KW-0446">Lipid-binding</keyword>
<evidence type="ECO:0000256" key="4">
    <source>
        <dbReference type="ARBA" id="ARBA00023136"/>
    </source>
</evidence>
<evidence type="ECO:0000313" key="5">
    <source>
        <dbReference type="EMBL" id="RCV47360.1"/>
    </source>
</evidence>
<evidence type="ECO:0000256" key="2">
    <source>
        <dbReference type="ARBA" id="ARBA00023034"/>
    </source>
</evidence>
<comment type="subcellular location">
    <subcellularLocation>
        <location evidence="1">Golgi apparatus membrane</location>
        <topology evidence="1">Peripheral membrane protein</topology>
        <orientation evidence="1">Cytoplasmic side</orientation>
    </subcellularLocation>
</comment>
<dbReference type="GO" id="GO:0070273">
    <property type="term" value="F:phosphatidylinositol-4-phosphate binding"/>
    <property type="evidence" value="ECO:0007669"/>
    <property type="project" value="InterPro"/>
</dbReference>
<dbReference type="Gene3D" id="1.10.3630.10">
    <property type="entry name" value="yeast vps74-n-term truncation variant domain like"/>
    <property type="match status" value="1"/>
</dbReference>
<evidence type="ECO:0000256" key="3">
    <source>
        <dbReference type="ARBA" id="ARBA00023121"/>
    </source>
</evidence>
<evidence type="ECO:0000313" key="6">
    <source>
        <dbReference type="Proteomes" id="UP000253318"/>
    </source>
</evidence>
<keyword evidence="2" id="KW-0333">Golgi apparatus</keyword>
<organism evidence="5 6">
    <name type="scientific">Marinitenerispora sediminis</name>
    <dbReference type="NCBI Taxonomy" id="1931232"/>
    <lineage>
        <taxon>Bacteria</taxon>
        <taxon>Bacillati</taxon>
        <taxon>Actinomycetota</taxon>
        <taxon>Actinomycetes</taxon>
        <taxon>Streptosporangiales</taxon>
        <taxon>Nocardiopsidaceae</taxon>
        <taxon>Marinitenerispora</taxon>
    </lineage>
</organism>
<dbReference type="GO" id="GO:0012505">
    <property type="term" value="C:endomembrane system"/>
    <property type="evidence" value="ECO:0007669"/>
    <property type="project" value="UniProtKB-ARBA"/>
</dbReference>
<feature type="non-terminal residue" evidence="5">
    <location>
        <position position="1"/>
    </location>
</feature>
<comment type="caution">
    <text evidence="5">The sequence shown here is derived from an EMBL/GenBank/DDBJ whole genome shotgun (WGS) entry which is preliminary data.</text>
</comment>